<dbReference type="RefSeq" id="WP_058494101.1">
    <property type="nucleotide sequence ID" value="NZ_CBCRUR010000021.1"/>
</dbReference>
<dbReference type="Proteomes" id="UP000054662">
    <property type="component" value="Unassembled WGS sequence"/>
</dbReference>
<keyword evidence="2" id="KW-1185">Reference proteome</keyword>
<dbReference type="EMBL" id="LNZC01000031">
    <property type="protein sequence ID" value="KTD75764.1"/>
    <property type="molecule type" value="Genomic_DNA"/>
</dbReference>
<gene>
    <name evidence="1" type="ORF">Lwor_2330</name>
</gene>
<comment type="caution">
    <text evidence="1">The sequence shown here is derived from an EMBL/GenBank/DDBJ whole genome shotgun (WGS) entry which is preliminary data.</text>
</comment>
<dbReference type="AlphaFoldDB" id="A0A0W1A374"/>
<evidence type="ECO:0000313" key="2">
    <source>
        <dbReference type="Proteomes" id="UP000054662"/>
    </source>
</evidence>
<accession>A0A0W1A374</accession>
<protein>
    <submittedName>
        <fullName evidence="1">Uncharacterized protein</fullName>
    </submittedName>
</protein>
<organism evidence="1 2">
    <name type="scientific">Legionella worsleiensis</name>
    <dbReference type="NCBI Taxonomy" id="45076"/>
    <lineage>
        <taxon>Bacteria</taxon>
        <taxon>Pseudomonadati</taxon>
        <taxon>Pseudomonadota</taxon>
        <taxon>Gammaproteobacteria</taxon>
        <taxon>Legionellales</taxon>
        <taxon>Legionellaceae</taxon>
        <taxon>Legionella</taxon>
    </lineage>
</organism>
<name>A0A0W1A374_9GAMM</name>
<dbReference type="PATRIC" id="fig|45076.6.peg.2560"/>
<proteinExistence type="predicted"/>
<sequence length="111" mass="13155">MNSKVIPSYEHFCESLYEAVLAIHDQSASLNDRILNLSKLNCTHNELLGLVKQEFADFDSSITFPNFMILPRVFSEVQFKKERDRLMYSIDEYRELLLVVAETKRKYCRYH</sequence>
<evidence type="ECO:0000313" key="1">
    <source>
        <dbReference type="EMBL" id="KTD75764.1"/>
    </source>
</evidence>
<dbReference type="STRING" id="45076.Lwor_2330"/>
<reference evidence="1 2" key="1">
    <citation type="submission" date="2015-11" db="EMBL/GenBank/DDBJ databases">
        <title>Genomic analysis of 38 Legionella species identifies large and diverse effector repertoires.</title>
        <authorList>
            <person name="Burstein D."/>
            <person name="Amaro F."/>
            <person name="Zusman T."/>
            <person name="Lifshitz Z."/>
            <person name="Cohen O."/>
            <person name="Gilbert J.A."/>
            <person name="Pupko T."/>
            <person name="Shuman H.A."/>
            <person name="Segal G."/>
        </authorList>
    </citation>
    <scope>NUCLEOTIDE SEQUENCE [LARGE SCALE GENOMIC DNA]</scope>
    <source>
        <strain evidence="1 2">ATCC 49508</strain>
    </source>
</reference>